<dbReference type="SUPFAM" id="SSF53067">
    <property type="entry name" value="Actin-like ATPase domain"/>
    <property type="match status" value="1"/>
</dbReference>
<evidence type="ECO:0000313" key="2">
    <source>
        <dbReference type="EMBL" id="MFB9947532.1"/>
    </source>
</evidence>
<dbReference type="InterPro" id="IPR036390">
    <property type="entry name" value="WH_DNA-bd_sf"/>
</dbReference>
<dbReference type="PANTHER" id="PTHR18964">
    <property type="entry name" value="ROK (REPRESSOR, ORF, KINASE) FAMILY"/>
    <property type="match status" value="1"/>
</dbReference>
<comment type="similarity">
    <text evidence="1">Belongs to the ROK (NagC/XylR) family.</text>
</comment>
<keyword evidence="3" id="KW-1185">Reference proteome</keyword>
<dbReference type="SUPFAM" id="SSF46785">
    <property type="entry name" value="Winged helix' DNA-binding domain"/>
    <property type="match status" value="1"/>
</dbReference>
<sequence length="401" mass="42188">MNAAADNALTDVAQLVFAHLLEPGEATRKMLAESANLSFPTVTVALSELTGKGMVCELRREQGARGRATIVYGISEDAGWILGVDIGSTQVSFSARLLNGRVLAYGSRQHEGGAGRLGDMAGELVAQSPILKAMKTPPLVVALALNQVVPRQLARADRPRPLALEIAEMFVAASKLPRSIPFLLENNVNCAAVAEHQDGLMRGYSDAAYMQIGVGIGLGFFADGALIRGGQGGSGELAQIPVSWSNAVASGVDAIERKYGSVGLMQAASNSFFGSKKPSSPEELFSMAADGNEQAAALMTEYGVALGRIAAAATTILDPSVIVLGGGLTRNEAFAQIIIEEFQSRNRDTRIGISKKGSEATVLGACLLARDLAISQIVERFYKPLSARPTLMPRQAETSTI</sequence>
<comment type="caution">
    <text evidence="2">The sequence shown here is derived from an EMBL/GenBank/DDBJ whole genome shotgun (WGS) entry which is preliminary data.</text>
</comment>
<dbReference type="PANTHER" id="PTHR18964:SF149">
    <property type="entry name" value="BIFUNCTIONAL UDP-N-ACETYLGLUCOSAMINE 2-EPIMERASE_N-ACETYLMANNOSAMINE KINASE"/>
    <property type="match status" value="1"/>
</dbReference>
<dbReference type="EMBL" id="JBHMAA010000003">
    <property type="protein sequence ID" value="MFB9947532.1"/>
    <property type="molecule type" value="Genomic_DNA"/>
</dbReference>
<reference evidence="2 3" key="1">
    <citation type="submission" date="2024-09" db="EMBL/GenBank/DDBJ databases">
        <authorList>
            <person name="Sun Q."/>
            <person name="Mori K."/>
        </authorList>
    </citation>
    <scope>NUCLEOTIDE SEQUENCE [LARGE SCALE GENOMIC DNA]</scope>
    <source>
        <strain evidence="2 3">TBRC 4938</strain>
    </source>
</reference>
<dbReference type="Gene3D" id="1.10.10.10">
    <property type="entry name" value="Winged helix-like DNA-binding domain superfamily/Winged helix DNA-binding domain"/>
    <property type="match status" value="1"/>
</dbReference>
<dbReference type="InterPro" id="IPR043129">
    <property type="entry name" value="ATPase_NBD"/>
</dbReference>
<protein>
    <submittedName>
        <fullName evidence="2">ROK family protein</fullName>
    </submittedName>
</protein>
<proteinExistence type="inferred from homology"/>
<name>A0ABV6AAG8_9HYPH</name>
<evidence type="ECO:0000313" key="3">
    <source>
        <dbReference type="Proteomes" id="UP001589692"/>
    </source>
</evidence>
<dbReference type="InterPro" id="IPR036388">
    <property type="entry name" value="WH-like_DNA-bd_sf"/>
</dbReference>
<dbReference type="Gene3D" id="3.30.420.40">
    <property type="match status" value="2"/>
</dbReference>
<dbReference type="Proteomes" id="UP001589692">
    <property type="component" value="Unassembled WGS sequence"/>
</dbReference>
<gene>
    <name evidence="2" type="ORF">ACFFP0_01670</name>
</gene>
<evidence type="ECO:0000256" key="1">
    <source>
        <dbReference type="ARBA" id="ARBA00006479"/>
    </source>
</evidence>
<dbReference type="Pfam" id="PF00480">
    <property type="entry name" value="ROK"/>
    <property type="match status" value="1"/>
</dbReference>
<dbReference type="InterPro" id="IPR000600">
    <property type="entry name" value="ROK"/>
</dbReference>
<dbReference type="RefSeq" id="WP_377255154.1">
    <property type="nucleotide sequence ID" value="NZ_JBHMAA010000003.1"/>
</dbReference>
<accession>A0ABV6AAG8</accession>
<organism evidence="2 3">
    <name type="scientific">Rhizobium puerariae</name>
    <dbReference type="NCBI Taxonomy" id="1585791"/>
    <lineage>
        <taxon>Bacteria</taxon>
        <taxon>Pseudomonadati</taxon>
        <taxon>Pseudomonadota</taxon>
        <taxon>Alphaproteobacteria</taxon>
        <taxon>Hyphomicrobiales</taxon>
        <taxon>Rhizobiaceae</taxon>
        <taxon>Rhizobium/Agrobacterium group</taxon>
        <taxon>Rhizobium</taxon>
    </lineage>
</organism>